<feature type="transmembrane region" description="Helical" evidence="5">
    <location>
        <begin position="61"/>
        <end position="81"/>
    </location>
</feature>
<evidence type="ECO:0000256" key="1">
    <source>
        <dbReference type="ARBA" id="ARBA00004370"/>
    </source>
</evidence>
<evidence type="ECO:0000256" key="2">
    <source>
        <dbReference type="ARBA" id="ARBA00022692"/>
    </source>
</evidence>
<keyword evidence="2 5" id="KW-0812">Transmembrane</keyword>
<evidence type="ECO:0000256" key="3">
    <source>
        <dbReference type="ARBA" id="ARBA00022989"/>
    </source>
</evidence>
<evidence type="ECO:0000259" key="6">
    <source>
        <dbReference type="Pfam" id="PF13664"/>
    </source>
</evidence>
<organism evidence="7 8">
    <name type="scientific">Amanita muscaria (strain Koide BX008)</name>
    <dbReference type="NCBI Taxonomy" id="946122"/>
    <lineage>
        <taxon>Eukaryota</taxon>
        <taxon>Fungi</taxon>
        <taxon>Dikarya</taxon>
        <taxon>Basidiomycota</taxon>
        <taxon>Agaricomycotina</taxon>
        <taxon>Agaricomycetes</taxon>
        <taxon>Agaricomycetidae</taxon>
        <taxon>Agaricales</taxon>
        <taxon>Pluteineae</taxon>
        <taxon>Amanitaceae</taxon>
        <taxon>Amanita</taxon>
    </lineage>
</organism>
<evidence type="ECO:0000313" key="7">
    <source>
        <dbReference type="EMBL" id="KIL70974.1"/>
    </source>
</evidence>
<dbReference type="PANTHER" id="PTHR23241">
    <property type="entry name" value="LATE EMBRYOGENESIS ABUNDANT PLANTS LEA-RELATED"/>
    <property type="match status" value="1"/>
</dbReference>
<dbReference type="EMBL" id="KN818223">
    <property type="protein sequence ID" value="KIL70974.1"/>
    <property type="molecule type" value="Genomic_DNA"/>
</dbReference>
<dbReference type="Proteomes" id="UP000054549">
    <property type="component" value="Unassembled WGS sequence"/>
</dbReference>
<feature type="domain" description="TMEM205-like" evidence="6">
    <location>
        <begin position="24"/>
        <end position="131"/>
    </location>
</feature>
<dbReference type="GO" id="GO:0016020">
    <property type="term" value="C:membrane"/>
    <property type="evidence" value="ECO:0007669"/>
    <property type="project" value="UniProtKB-SubCell"/>
</dbReference>
<dbReference type="OrthoDB" id="1641132at2759"/>
<name>A0A0C2TUL6_AMAMK</name>
<dbReference type="InterPro" id="IPR025423">
    <property type="entry name" value="TMEM205-like"/>
</dbReference>
<evidence type="ECO:0000256" key="5">
    <source>
        <dbReference type="SAM" id="Phobius"/>
    </source>
</evidence>
<reference evidence="7 8" key="1">
    <citation type="submission" date="2014-04" db="EMBL/GenBank/DDBJ databases">
        <title>Evolutionary Origins and Diversification of the Mycorrhizal Mutualists.</title>
        <authorList>
            <consortium name="DOE Joint Genome Institute"/>
            <consortium name="Mycorrhizal Genomics Consortium"/>
            <person name="Kohler A."/>
            <person name="Kuo A."/>
            <person name="Nagy L.G."/>
            <person name="Floudas D."/>
            <person name="Copeland A."/>
            <person name="Barry K.W."/>
            <person name="Cichocki N."/>
            <person name="Veneault-Fourrey C."/>
            <person name="LaButti K."/>
            <person name="Lindquist E.A."/>
            <person name="Lipzen A."/>
            <person name="Lundell T."/>
            <person name="Morin E."/>
            <person name="Murat C."/>
            <person name="Riley R."/>
            <person name="Ohm R."/>
            <person name="Sun H."/>
            <person name="Tunlid A."/>
            <person name="Henrissat B."/>
            <person name="Grigoriev I.V."/>
            <person name="Hibbett D.S."/>
            <person name="Martin F."/>
        </authorList>
    </citation>
    <scope>NUCLEOTIDE SEQUENCE [LARGE SCALE GENOMIC DNA]</scope>
    <source>
        <strain evidence="7 8">Koide BX008</strain>
    </source>
</reference>
<evidence type="ECO:0000313" key="8">
    <source>
        <dbReference type="Proteomes" id="UP000054549"/>
    </source>
</evidence>
<feature type="transmembrane region" description="Helical" evidence="5">
    <location>
        <begin position="101"/>
        <end position="122"/>
    </location>
</feature>
<dbReference type="PANTHER" id="PTHR23241:SF102">
    <property type="entry name" value="LD23009P"/>
    <property type="match status" value="1"/>
</dbReference>
<comment type="subcellular location">
    <subcellularLocation>
        <location evidence="1">Membrane</location>
    </subcellularLocation>
</comment>
<feature type="transmembrane region" description="Helical" evidence="5">
    <location>
        <begin position="20"/>
        <end position="45"/>
    </location>
</feature>
<accession>A0A0C2TUL6</accession>
<gene>
    <name evidence="7" type="ORF">M378DRAFT_502035</name>
</gene>
<keyword evidence="3 5" id="KW-1133">Transmembrane helix</keyword>
<proteinExistence type="predicted"/>
<feature type="transmembrane region" description="Helical" evidence="5">
    <location>
        <begin position="158"/>
        <end position="181"/>
    </location>
</feature>
<keyword evidence="4 5" id="KW-0472">Membrane</keyword>
<dbReference type="InParanoid" id="A0A0C2TUL6"/>
<dbReference type="AlphaFoldDB" id="A0A0C2TUL6"/>
<keyword evidence="8" id="KW-1185">Reference proteome</keyword>
<dbReference type="HOGENOM" id="CLU_094297_0_0_1"/>
<dbReference type="Pfam" id="PF13664">
    <property type="entry name" value="DUF4149"/>
    <property type="match status" value="1"/>
</dbReference>
<protein>
    <recommendedName>
        <fullName evidence="6">TMEM205-like domain-containing protein</fullName>
    </recommendedName>
</protein>
<sequence length="189" mass="21398">MAKVEYLTFNRFLSLFNPRALYVLSYSWLFGMSLWVTFFGGVIAFKTLPRQQFGQLQLKTFPIYFSINVALSSLMMAYWVFTHPDVISYISRPTVADVAQLYALFVVFGTHGLNCFVVGPIASKVKVQRHKLEKEEGKGYDEKEVSAQMKAFNRKFGMLHGISSLLNLIAFIALVFHGLWIGNAGAKGY</sequence>
<evidence type="ECO:0000256" key="4">
    <source>
        <dbReference type="ARBA" id="ARBA00023136"/>
    </source>
</evidence>
<dbReference type="InterPro" id="IPR053009">
    <property type="entry name" value="Xanthocillin_Biosynth-Assoc"/>
</dbReference>